<organism evidence="23 24">
    <name type="scientific">Reinekea marinisedimentorum</name>
    <dbReference type="NCBI Taxonomy" id="230495"/>
    <lineage>
        <taxon>Bacteria</taxon>
        <taxon>Pseudomonadati</taxon>
        <taxon>Pseudomonadota</taxon>
        <taxon>Gammaproteobacteria</taxon>
        <taxon>Oceanospirillales</taxon>
        <taxon>Saccharospirillaceae</taxon>
        <taxon>Reinekea</taxon>
    </lineage>
</organism>
<dbReference type="EC" id="6.3.2.17" evidence="6"/>
<dbReference type="InterPro" id="IPR004101">
    <property type="entry name" value="Mur_ligase_C"/>
</dbReference>
<proteinExistence type="inferred from homology"/>
<evidence type="ECO:0000256" key="13">
    <source>
        <dbReference type="ARBA" id="ARBA00022909"/>
    </source>
</evidence>
<evidence type="ECO:0000259" key="22">
    <source>
        <dbReference type="Pfam" id="PF08245"/>
    </source>
</evidence>
<dbReference type="GO" id="GO:0046872">
    <property type="term" value="F:metal ion binding"/>
    <property type="evidence" value="ECO:0007669"/>
    <property type="project" value="UniProtKB-KW"/>
</dbReference>
<comment type="caution">
    <text evidence="23">The sequence shown here is derived from an EMBL/GenBank/DDBJ whole genome shotgun (WGS) entry which is preliminary data.</text>
</comment>
<evidence type="ECO:0000313" key="23">
    <source>
        <dbReference type="EMBL" id="TCS41445.1"/>
    </source>
</evidence>
<dbReference type="PANTHER" id="PTHR11136">
    <property type="entry name" value="FOLYLPOLYGLUTAMATE SYNTHASE-RELATED"/>
    <property type="match status" value="1"/>
</dbReference>
<evidence type="ECO:0000256" key="6">
    <source>
        <dbReference type="ARBA" id="ARBA00013025"/>
    </source>
</evidence>
<comment type="catalytic activity">
    <reaction evidence="18">
        <text>10-formyltetrahydrofolyl-(gamma-L-Glu)(n) + L-glutamate + ATP = 10-formyltetrahydrofolyl-(gamma-L-Glu)(n+1) + ADP + phosphate + H(+)</text>
        <dbReference type="Rhea" id="RHEA:51904"/>
        <dbReference type="Rhea" id="RHEA-COMP:13088"/>
        <dbReference type="Rhea" id="RHEA-COMP:14300"/>
        <dbReference type="ChEBI" id="CHEBI:15378"/>
        <dbReference type="ChEBI" id="CHEBI:29985"/>
        <dbReference type="ChEBI" id="CHEBI:30616"/>
        <dbReference type="ChEBI" id="CHEBI:43474"/>
        <dbReference type="ChEBI" id="CHEBI:134413"/>
        <dbReference type="ChEBI" id="CHEBI:456216"/>
        <dbReference type="EC" id="6.3.2.17"/>
    </reaction>
</comment>
<comment type="catalytic activity">
    <reaction evidence="19">
        <text>(6R)-5,10-methylenetetrahydrofolyl-(gamma-L-Glu)(n) + L-glutamate + ATP = (6R)-5,10-methylenetetrahydrofolyl-(gamma-L-Glu)(n+1) + ADP + phosphate + H(+)</text>
        <dbReference type="Rhea" id="RHEA:51912"/>
        <dbReference type="Rhea" id="RHEA-COMP:13257"/>
        <dbReference type="Rhea" id="RHEA-COMP:13258"/>
        <dbReference type="ChEBI" id="CHEBI:15378"/>
        <dbReference type="ChEBI" id="CHEBI:29985"/>
        <dbReference type="ChEBI" id="CHEBI:30616"/>
        <dbReference type="ChEBI" id="CHEBI:43474"/>
        <dbReference type="ChEBI" id="CHEBI:136572"/>
        <dbReference type="ChEBI" id="CHEBI:456216"/>
        <dbReference type="EC" id="6.3.2.17"/>
    </reaction>
</comment>
<evidence type="ECO:0000259" key="21">
    <source>
        <dbReference type="Pfam" id="PF02875"/>
    </source>
</evidence>
<dbReference type="Gene3D" id="3.40.1190.10">
    <property type="entry name" value="Mur-like, catalytic domain"/>
    <property type="match status" value="1"/>
</dbReference>
<feature type="domain" description="Mur ligase C-terminal" evidence="21">
    <location>
        <begin position="279"/>
        <end position="393"/>
    </location>
</feature>
<evidence type="ECO:0000313" key="24">
    <source>
        <dbReference type="Proteomes" id="UP000295793"/>
    </source>
</evidence>
<comment type="function">
    <text evidence="1">Functions in two distinct reactions of the de novo folate biosynthetic pathway. Catalyzes the addition of a glutamate residue to dihydropteroate (7,8-dihydropteroate or H2Pte) to form dihydrofolate (7,8-dihydrofolate monoglutamate or H2Pte-Glu). Also catalyzes successive additions of L-glutamate to tetrahydrofolate or 10-formyltetrahydrofolate or 5,10-methylenetetrahydrofolate, leading to folylpolyglutamate derivatives.</text>
</comment>
<evidence type="ECO:0000256" key="12">
    <source>
        <dbReference type="ARBA" id="ARBA00022842"/>
    </source>
</evidence>
<dbReference type="Proteomes" id="UP000295793">
    <property type="component" value="Unassembled WGS sequence"/>
</dbReference>
<dbReference type="UniPathway" id="UPA00077">
    <property type="reaction ID" value="UER00157"/>
</dbReference>
<keyword evidence="13" id="KW-0289">Folate biosynthesis</keyword>
<evidence type="ECO:0000256" key="5">
    <source>
        <dbReference type="ARBA" id="ARBA00013023"/>
    </source>
</evidence>
<dbReference type="EC" id="6.3.2.12" evidence="5"/>
<comment type="pathway">
    <text evidence="2">Cofactor biosynthesis; tetrahydrofolate biosynthesis; 7,8-dihydrofolate from 2-amino-4-hydroxy-6-hydroxymethyl-7,8-dihydropteridine diphosphate and 4-aminobenzoate: step 2/2.</text>
</comment>
<evidence type="ECO:0000256" key="11">
    <source>
        <dbReference type="ARBA" id="ARBA00022840"/>
    </source>
</evidence>
<dbReference type="SUPFAM" id="SSF53623">
    <property type="entry name" value="MurD-like peptide ligases, catalytic domain"/>
    <property type="match status" value="1"/>
</dbReference>
<comment type="catalytic activity">
    <reaction evidence="17">
        <text>(6S)-5,6,7,8-tetrahydrofolyl-(gamma-L-Glu)(n) + L-glutamate + ATP = (6S)-5,6,7,8-tetrahydrofolyl-(gamma-L-Glu)(n+1) + ADP + phosphate + H(+)</text>
        <dbReference type="Rhea" id="RHEA:10580"/>
        <dbReference type="Rhea" id="RHEA-COMP:14738"/>
        <dbReference type="Rhea" id="RHEA-COMP:14740"/>
        <dbReference type="ChEBI" id="CHEBI:15378"/>
        <dbReference type="ChEBI" id="CHEBI:29985"/>
        <dbReference type="ChEBI" id="CHEBI:30616"/>
        <dbReference type="ChEBI" id="CHEBI:43474"/>
        <dbReference type="ChEBI" id="CHEBI:141005"/>
        <dbReference type="ChEBI" id="CHEBI:456216"/>
        <dbReference type="EC" id="6.3.2.17"/>
    </reaction>
</comment>
<dbReference type="OrthoDB" id="9809356at2"/>
<accession>A0A4R3I832</accession>
<protein>
    <recommendedName>
        <fullName evidence="7">Dihydrofolate synthase/folylpolyglutamate synthase</fullName>
        <ecNumber evidence="5">6.3.2.12</ecNumber>
        <ecNumber evidence="6">6.3.2.17</ecNumber>
    </recommendedName>
    <alternativeName>
        <fullName evidence="16">Folylpoly-gamma-glutamate synthetase-dihydrofolate synthetase</fullName>
    </alternativeName>
    <alternativeName>
        <fullName evidence="14">Folylpolyglutamate synthetase</fullName>
    </alternativeName>
    <alternativeName>
        <fullName evidence="15">Tetrahydrofolylpolyglutamate synthase</fullName>
    </alternativeName>
</protein>
<keyword evidence="11" id="KW-0067">ATP-binding</keyword>
<evidence type="ECO:0000256" key="8">
    <source>
        <dbReference type="ARBA" id="ARBA00022598"/>
    </source>
</evidence>
<evidence type="ECO:0000256" key="10">
    <source>
        <dbReference type="ARBA" id="ARBA00022741"/>
    </source>
</evidence>
<dbReference type="NCBIfam" id="TIGR01499">
    <property type="entry name" value="folC"/>
    <property type="match status" value="1"/>
</dbReference>
<evidence type="ECO:0000256" key="1">
    <source>
        <dbReference type="ARBA" id="ARBA00002714"/>
    </source>
</evidence>
<dbReference type="InterPro" id="IPR001645">
    <property type="entry name" value="Folylpolyglutamate_synth"/>
</dbReference>
<evidence type="ECO:0000256" key="18">
    <source>
        <dbReference type="ARBA" id="ARBA00047808"/>
    </source>
</evidence>
<dbReference type="PANTHER" id="PTHR11136:SF0">
    <property type="entry name" value="DIHYDROFOLATE SYNTHETASE-RELATED"/>
    <property type="match status" value="1"/>
</dbReference>
<feature type="domain" description="Mur ligase central" evidence="22">
    <location>
        <begin position="50"/>
        <end position="222"/>
    </location>
</feature>
<dbReference type="InterPro" id="IPR036615">
    <property type="entry name" value="Mur_ligase_C_dom_sf"/>
</dbReference>
<evidence type="ECO:0000256" key="19">
    <source>
        <dbReference type="ARBA" id="ARBA00049035"/>
    </source>
</evidence>
<dbReference type="Gene3D" id="3.90.190.20">
    <property type="entry name" value="Mur ligase, C-terminal domain"/>
    <property type="match status" value="1"/>
</dbReference>
<comment type="catalytic activity">
    <reaction evidence="20">
        <text>7,8-dihydropteroate + L-glutamate + ATP = 7,8-dihydrofolate + ADP + phosphate + H(+)</text>
        <dbReference type="Rhea" id="RHEA:23584"/>
        <dbReference type="ChEBI" id="CHEBI:15378"/>
        <dbReference type="ChEBI" id="CHEBI:17839"/>
        <dbReference type="ChEBI" id="CHEBI:29985"/>
        <dbReference type="ChEBI" id="CHEBI:30616"/>
        <dbReference type="ChEBI" id="CHEBI:43474"/>
        <dbReference type="ChEBI" id="CHEBI:57451"/>
        <dbReference type="ChEBI" id="CHEBI:456216"/>
        <dbReference type="EC" id="6.3.2.12"/>
    </reaction>
</comment>
<keyword evidence="8" id="KW-0436">Ligase</keyword>
<dbReference type="PIRSF" id="PIRSF001563">
    <property type="entry name" value="Folylpolyglu_synth"/>
    <property type="match status" value="1"/>
</dbReference>
<evidence type="ECO:0000256" key="14">
    <source>
        <dbReference type="ARBA" id="ARBA00030048"/>
    </source>
</evidence>
<dbReference type="EMBL" id="SLZR01000006">
    <property type="protein sequence ID" value="TCS41445.1"/>
    <property type="molecule type" value="Genomic_DNA"/>
</dbReference>
<dbReference type="GO" id="GO:0046654">
    <property type="term" value="P:tetrahydrofolate biosynthetic process"/>
    <property type="evidence" value="ECO:0007669"/>
    <property type="project" value="UniProtKB-UniPathway"/>
</dbReference>
<evidence type="ECO:0000256" key="2">
    <source>
        <dbReference type="ARBA" id="ARBA00004799"/>
    </source>
</evidence>
<dbReference type="InterPro" id="IPR036565">
    <property type="entry name" value="Mur-like_cat_sf"/>
</dbReference>
<dbReference type="InterPro" id="IPR013221">
    <property type="entry name" value="Mur_ligase_cen"/>
</dbReference>
<dbReference type="GO" id="GO:0046656">
    <property type="term" value="P:folic acid biosynthetic process"/>
    <property type="evidence" value="ECO:0007669"/>
    <property type="project" value="UniProtKB-KW"/>
</dbReference>
<keyword evidence="9" id="KW-0479">Metal-binding</keyword>
<reference evidence="23 24" key="1">
    <citation type="submission" date="2019-03" db="EMBL/GenBank/DDBJ databases">
        <title>Genomic Encyclopedia of Archaeal and Bacterial Type Strains, Phase II (KMG-II): from individual species to whole genera.</title>
        <authorList>
            <person name="Goeker M."/>
        </authorList>
    </citation>
    <scope>NUCLEOTIDE SEQUENCE [LARGE SCALE GENOMIC DNA]</scope>
    <source>
        <strain evidence="23 24">DSM 15388</strain>
    </source>
</reference>
<evidence type="ECO:0000256" key="16">
    <source>
        <dbReference type="ARBA" id="ARBA00032510"/>
    </source>
</evidence>
<dbReference type="Pfam" id="PF08245">
    <property type="entry name" value="Mur_ligase_M"/>
    <property type="match status" value="1"/>
</dbReference>
<name>A0A4R3I832_9GAMM</name>
<evidence type="ECO:0000256" key="15">
    <source>
        <dbReference type="ARBA" id="ARBA00030592"/>
    </source>
</evidence>
<evidence type="ECO:0000256" key="4">
    <source>
        <dbReference type="ARBA" id="ARBA00008276"/>
    </source>
</evidence>
<dbReference type="RefSeq" id="WP_132701416.1">
    <property type="nucleotide sequence ID" value="NZ_SLZR01000006.1"/>
</dbReference>
<dbReference type="GO" id="GO:0008841">
    <property type="term" value="F:dihydrofolate synthase activity"/>
    <property type="evidence" value="ECO:0007669"/>
    <property type="project" value="UniProtKB-EC"/>
</dbReference>
<comment type="pathway">
    <text evidence="3">Cofactor biosynthesis; tetrahydrofolylpolyglutamate biosynthesis.</text>
</comment>
<dbReference type="Pfam" id="PF02875">
    <property type="entry name" value="Mur_ligase_C"/>
    <property type="match status" value="1"/>
</dbReference>
<comment type="similarity">
    <text evidence="4">Belongs to the folylpolyglutamate synthase family.</text>
</comment>
<keyword evidence="24" id="KW-1185">Reference proteome</keyword>
<evidence type="ECO:0000256" key="20">
    <source>
        <dbReference type="ARBA" id="ARBA00049161"/>
    </source>
</evidence>
<dbReference type="SUPFAM" id="SSF53244">
    <property type="entry name" value="MurD-like peptide ligases, peptide-binding domain"/>
    <property type="match status" value="1"/>
</dbReference>
<keyword evidence="12" id="KW-0460">Magnesium</keyword>
<gene>
    <name evidence="23" type="ORF">BCF53_106176</name>
</gene>
<keyword evidence="10" id="KW-0547">Nucleotide-binding</keyword>
<evidence type="ECO:0000256" key="7">
    <source>
        <dbReference type="ARBA" id="ARBA00019357"/>
    </source>
</evidence>
<evidence type="ECO:0000256" key="9">
    <source>
        <dbReference type="ARBA" id="ARBA00022723"/>
    </source>
</evidence>
<evidence type="ECO:0000256" key="17">
    <source>
        <dbReference type="ARBA" id="ARBA00047493"/>
    </source>
</evidence>
<dbReference type="AlphaFoldDB" id="A0A4R3I832"/>
<dbReference type="GO" id="GO:0005737">
    <property type="term" value="C:cytoplasm"/>
    <property type="evidence" value="ECO:0007669"/>
    <property type="project" value="TreeGrafter"/>
</dbReference>
<evidence type="ECO:0000256" key="3">
    <source>
        <dbReference type="ARBA" id="ARBA00005150"/>
    </source>
</evidence>
<dbReference type="GO" id="GO:0004326">
    <property type="term" value="F:tetrahydrofolylpolyglutamate synthase activity"/>
    <property type="evidence" value="ECO:0007669"/>
    <property type="project" value="UniProtKB-EC"/>
</dbReference>
<dbReference type="GO" id="GO:0005524">
    <property type="term" value="F:ATP binding"/>
    <property type="evidence" value="ECO:0007669"/>
    <property type="project" value="UniProtKB-KW"/>
</dbReference>
<sequence length="405" mass="43459">MHLSVNSSLEEWLRYIEAIHPTEIDLGLTRLQKVANRLLLNSADPFVFTVAGTNGKGSTTAALNAMALAAGKTVGWYTSPHLLHFNERVVINGQPATDSELVAAFCAVESARVEVTLSYFEYTTLAAFYLFSQKNLSVWVLEIGLGGRLDAVNIINPDVAIVTTIGLDHQAFLGSDLDSIGREKAGICRSGKPVVFGSSDLPESVSQVAEQLGAPAYHFGAEHGVRQGELYWQGGCCPSVDVRIPLENAATAAQAFSLSPFRLAEAQVCQVLCNLRVTGRFQQASYRQHPVVIDVGHNPLAGQYIAAKLAGNHYHLVLGMLADKDAKGFVEALRPITKSVSAVSLNVHRGISAQALAEKIDQPNVCCFDSMSAALADLNEKYPGEAIFIGGSFFTVAEALRTLEG</sequence>